<dbReference type="STRING" id="66420.A0A194PM24"/>
<feature type="region of interest" description="Disordered" evidence="6">
    <location>
        <begin position="805"/>
        <end position="824"/>
    </location>
</feature>
<dbReference type="AlphaFoldDB" id="A0A194PM24"/>
<dbReference type="InterPro" id="IPR008010">
    <property type="entry name" value="Tatp1"/>
</dbReference>
<evidence type="ECO:0000256" key="2">
    <source>
        <dbReference type="ARBA" id="ARBA00008803"/>
    </source>
</evidence>
<evidence type="ECO:0000256" key="4">
    <source>
        <dbReference type="ARBA" id="ARBA00022989"/>
    </source>
</evidence>
<feature type="transmembrane region" description="Helical" evidence="7">
    <location>
        <begin position="410"/>
        <end position="434"/>
    </location>
</feature>
<sequence>MVIKNEELQEQTKRLRFKTNVHSSGDIDSKFAKETKQKEVSEKSSSLFAFLHVELTRGYLLEHDEERFSARREKVYSFIKIPQELEKFMAYGFFQCADSLLFVYTFLPLRFIMAFWSFFQRLFRRCFRFNSHQHESILKPAETCDVLKGFILLICSILMCYIDTNMMYHLVKSQSVMKLYIFYNMLEVGDRLFSAFGQDIIDALFWTATEPRDRRREHLGVIPHFIFAMTYVFLHSLLVLFQATTLNVAFNSNNKSLLMIMMSNNFVELKGSVFKKFDKNNLFQVSCSDVRERLHLSVLLFIVVLQTMKEYLWREDRFWILAPDCVLVLTFEVIIDWVKHAFITRFNEIPYGVYREYTVSLAYDVAQTRQKYAFSDHSDLVARRMGFIPLPLGVVITRVLVHAVKIDGFAAMFLIILAYLCLITVRVLISIVILGKACALISQHQMDKNDSFHTTPKREPKEVTKEISFSKPAECEVPLARKPVQLKFQIPEDVVISEPLVDASAGAAAIFSNSAIDLNGVCYLNDKMNPQVKQESGDFLDTELADVSRSAPDIKAASGPIHTTFPTRTTHHTRPTPHTHHTHPTPHTHHTHPTPHTHHTHPTPHTHHTHPTPHTHHTHPTPHTHHTHPTPHTHHTHPTPHTHHTHPTPHTHHTHPTPHTHHTHPTPHTHHTHPTPHTHHTHPTPHTHHTHPTPHTHHTHPTPHTHHTHPTPHTHHTHPTPHTHHTHPTPHTHHTHPTPHTHHTHPTPHTHHTHPTPHTHHTHPTPHTHHTHPTRSHASQAPHGPLNMFLINTSNRAMPDNAPYTPYTLHAPHAPHPTPHTPRF</sequence>
<keyword evidence="5 7" id="KW-0472">Membrane</keyword>
<evidence type="ECO:0000256" key="1">
    <source>
        <dbReference type="ARBA" id="ARBA00004141"/>
    </source>
</evidence>
<reference evidence="8 9" key="1">
    <citation type="journal article" date="2015" name="Nat. Commun.">
        <title>Outbred genome sequencing and CRISPR/Cas9 gene editing in butterflies.</title>
        <authorList>
            <person name="Li X."/>
            <person name="Fan D."/>
            <person name="Zhang W."/>
            <person name="Liu G."/>
            <person name="Zhang L."/>
            <person name="Zhao L."/>
            <person name="Fang X."/>
            <person name="Chen L."/>
            <person name="Dong Y."/>
            <person name="Chen Y."/>
            <person name="Ding Y."/>
            <person name="Zhao R."/>
            <person name="Feng M."/>
            <person name="Zhu Y."/>
            <person name="Feng Y."/>
            <person name="Jiang X."/>
            <person name="Zhu D."/>
            <person name="Xiang H."/>
            <person name="Feng X."/>
            <person name="Li S."/>
            <person name="Wang J."/>
            <person name="Zhang G."/>
            <person name="Kronforst M.R."/>
            <person name="Wang W."/>
        </authorList>
    </citation>
    <scope>NUCLEOTIDE SEQUENCE [LARGE SCALE GENOMIC DNA]</scope>
    <source>
        <strain evidence="8">Ya'a_city_454_Px</strain>
        <tissue evidence="8">Whole body</tissue>
    </source>
</reference>
<evidence type="ECO:0000256" key="7">
    <source>
        <dbReference type="SAM" id="Phobius"/>
    </source>
</evidence>
<evidence type="ECO:0000256" key="5">
    <source>
        <dbReference type="ARBA" id="ARBA00023136"/>
    </source>
</evidence>
<comment type="similarity">
    <text evidence="2">Belongs to the TAPT1 family.</text>
</comment>
<dbReference type="Proteomes" id="UP000053268">
    <property type="component" value="Unassembled WGS sequence"/>
</dbReference>
<keyword evidence="4 7" id="KW-1133">Transmembrane helix</keyword>
<feature type="region of interest" description="Disordered" evidence="6">
    <location>
        <begin position="554"/>
        <end position="787"/>
    </location>
</feature>
<dbReference type="PANTHER" id="PTHR13317:SF4">
    <property type="entry name" value="TRANSMEMBRANE ANTERIOR POSTERIOR TRANSFORMATION PROTEIN 1 HOMOLOG"/>
    <property type="match status" value="1"/>
</dbReference>
<feature type="transmembrane region" description="Helical" evidence="7">
    <location>
        <begin position="149"/>
        <end position="171"/>
    </location>
</feature>
<organism evidence="8 9">
    <name type="scientific">Papilio xuthus</name>
    <name type="common">Asian swallowtail butterfly</name>
    <dbReference type="NCBI Taxonomy" id="66420"/>
    <lineage>
        <taxon>Eukaryota</taxon>
        <taxon>Metazoa</taxon>
        <taxon>Ecdysozoa</taxon>
        <taxon>Arthropoda</taxon>
        <taxon>Hexapoda</taxon>
        <taxon>Insecta</taxon>
        <taxon>Pterygota</taxon>
        <taxon>Neoptera</taxon>
        <taxon>Endopterygota</taxon>
        <taxon>Lepidoptera</taxon>
        <taxon>Glossata</taxon>
        <taxon>Ditrysia</taxon>
        <taxon>Papilionoidea</taxon>
        <taxon>Papilionidae</taxon>
        <taxon>Papilioninae</taxon>
        <taxon>Papilio</taxon>
    </lineage>
</organism>
<evidence type="ECO:0000256" key="6">
    <source>
        <dbReference type="SAM" id="MobiDB-lite"/>
    </source>
</evidence>
<evidence type="ECO:0000256" key="3">
    <source>
        <dbReference type="ARBA" id="ARBA00022692"/>
    </source>
</evidence>
<gene>
    <name evidence="8" type="ORF">RR46_13203</name>
</gene>
<dbReference type="EMBL" id="KQ459601">
    <property type="protein sequence ID" value="KPI94038.1"/>
    <property type="molecule type" value="Genomic_DNA"/>
</dbReference>
<proteinExistence type="inferred from homology"/>
<keyword evidence="9" id="KW-1185">Reference proteome</keyword>
<dbReference type="Pfam" id="PF05346">
    <property type="entry name" value="DUF747"/>
    <property type="match status" value="1"/>
</dbReference>
<feature type="transmembrane region" description="Helical" evidence="7">
    <location>
        <begin position="221"/>
        <end position="244"/>
    </location>
</feature>
<feature type="transmembrane region" description="Helical" evidence="7">
    <location>
        <begin position="318"/>
        <end position="338"/>
    </location>
</feature>
<dbReference type="PANTHER" id="PTHR13317">
    <property type="entry name" value="TRANSMEMBRANE ANTERIOR POSTERIOR TRANSFORMATION PROTEIN 1 HOMOLOG"/>
    <property type="match status" value="1"/>
</dbReference>
<feature type="transmembrane region" description="Helical" evidence="7">
    <location>
        <begin position="385"/>
        <end position="404"/>
    </location>
</feature>
<feature type="transmembrane region" description="Helical" evidence="7">
    <location>
        <begin position="101"/>
        <end position="119"/>
    </location>
</feature>
<accession>A0A194PM24</accession>
<protein>
    <submittedName>
        <fullName evidence="8">Protein TAPT1-like</fullName>
    </submittedName>
</protein>
<feature type="compositionally biased region" description="Basic residues" evidence="6">
    <location>
        <begin position="569"/>
        <end position="775"/>
    </location>
</feature>
<dbReference type="GO" id="GO:0036064">
    <property type="term" value="C:ciliary basal body"/>
    <property type="evidence" value="ECO:0007669"/>
    <property type="project" value="TreeGrafter"/>
</dbReference>
<dbReference type="PRINTS" id="PR01217">
    <property type="entry name" value="PRICHEXTENSN"/>
</dbReference>
<comment type="subcellular location">
    <subcellularLocation>
        <location evidence="1">Membrane</location>
        <topology evidence="1">Multi-pass membrane protein</topology>
    </subcellularLocation>
</comment>
<feature type="compositionally biased region" description="Pro residues" evidence="6">
    <location>
        <begin position="814"/>
        <end position="824"/>
    </location>
</feature>
<keyword evidence="3 7" id="KW-0812">Transmembrane</keyword>
<evidence type="ECO:0000313" key="9">
    <source>
        <dbReference type="Proteomes" id="UP000053268"/>
    </source>
</evidence>
<name>A0A194PM24_PAPXU</name>
<dbReference type="GO" id="GO:0005789">
    <property type="term" value="C:endoplasmic reticulum membrane"/>
    <property type="evidence" value="ECO:0007669"/>
    <property type="project" value="TreeGrafter"/>
</dbReference>
<evidence type="ECO:0000313" key="8">
    <source>
        <dbReference type="EMBL" id="KPI94038.1"/>
    </source>
</evidence>
<dbReference type="GO" id="GO:0045724">
    <property type="term" value="P:positive regulation of cilium assembly"/>
    <property type="evidence" value="ECO:0007669"/>
    <property type="project" value="TreeGrafter"/>
</dbReference>